<evidence type="ECO:0000313" key="1">
    <source>
        <dbReference type="EMBL" id="MBC3475264.1"/>
    </source>
</evidence>
<dbReference type="EMBL" id="JABWRS010000003">
    <property type="protein sequence ID" value="MBC3475264.1"/>
    <property type="molecule type" value="Genomic_DNA"/>
</dbReference>
<proteinExistence type="predicted"/>
<evidence type="ECO:0000313" key="2">
    <source>
        <dbReference type="Proteomes" id="UP000628086"/>
    </source>
</evidence>
<protein>
    <submittedName>
        <fullName evidence="1">Uncharacterized protein</fullName>
    </submittedName>
</protein>
<dbReference type="RefSeq" id="WP_023380229.1">
    <property type="nucleotide sequence ID" value="NZ_JABWRR010000003.1"/>
</dbReference>
<name>A0ABR6V434_9PSED</name>
<organism evidence="1 2">
    <name type="scientific">Pseudomonas taiwanensis</name>
    <dbReference type="NCBI Taxonomy" id="470150"/>
    <lineage>
        <taxon>Bacteria</taxon>
        <taxon>Pseudomonadati</taxon>
        <taxon>Pseudomonadota</taxon>
        <taxon>Gammaproteobacteria</taxon>
        <taxon>Pseudomonadales</taxon>
        <taxon>Pseudomonadaceae</taxon>
        <taxon>Pseudomonas</taxon>
    </lineage>
</organism>
<sequence length="107" mass="11806">MKHDFQLAYTISPLDTGKPQHVASAEKARTILRHNLGWETTGDIETTLLGQVELAPATLDDKAREAKRQVRMRIKGELESADVIKHIEFEGSLMVNGLGSAITLNIP</sequence>
<keyword evidence="2" id="KW-1185">Reference proteome</keyword>
<dbReference type="Proteomes" id="UP000628086">
    <property type="component" value="Unassembled WGS sequence"/>
</dbReference>
<accession>A0ABR6V434</accession>
<comment type="caution">
    <text evidence="1">The sequence shown here is derived from an EMBL/GenBank/DDBJ whole genome shotgun (WGS) entry which is preliminary data.</text>
</comment>
<reference evidence="1 2" key="1">
    <citation type="journal article" date="2020" name="Microorganisms">
        <title>Reliable Identification of Environmental Pseudomonas Isolates Using the rpoD Gene.</title>
        <authorList>
            <consortium name="The Broad Institute Genome Sequencing Platform"/>
            <person name="Girard L."/>
            <person name="Lood C."/>
            <person name="Rokni-Zadeh H."/>
            <person name="van Noort V."/>
            <person name="Lavigne R."/>
            <person name="De Mot R."/>
        </authorList>
    </citation>
    <scope>NUCLEOTIDE SEQUENCE [LARGE SCALE GENOMIC DNA]</scope>
    <source>
        <strain evidence="1 2">RW7P2</strain>
    </source>
</reference>
<gene>
    <name evidence="1" type="ORF">HU747_06600</name>
</gene>